<evidence type="ECO:0000313" key="2">
    <source>
        <dbReference type="EMBL" id="CAA9994073.1"/>
    </source>
</evidence>
<evidence type="ECO:0000313" key="3">
    <source>
        <dbReference type="Proteomes" id="UP000479000"/>
    </source>
</evidence>
<sequence length="165" mass="19346">MKRFPILHDHSMSIQMATYHIGGRLPRYRITNWVAAVCMESEWQRSPLIRPKSATFIRIRRTRPAWATSTSFRTQVISSHDVALGNHREVTRNFELEVTTLLNFLSRRRSHFSRAWYRTNVWTSGATHVRPHNRQHDANERCRQLSIASGDAPSRIHDVPRYLGE</sequence>
<reference evidence="1 3" key="1">
    <citation type="submission" date="2020-02" db="EMBL/GenBank/DDBJ databases">
        <authorList>
            <person name="Ferguson B K."/>
        </authorList>
    </citation>
    <scope>NUCLEOTIDE SEQUENCE [LARGE SCALE GENOMIC DNA]</scope>
</reference>
<dbReference type="EMBL" id="CADCXU010001651">
    <property type="protein sequence ID" value="CAA9994073.1"/>
    <property type="molecule type" value="Genomic_DNA"/>
</dbReference>
<keyword evidence="3" id="KW-1185">Reference proteome</keyword>
<protein>
    <submittedName>
        <fullName evidence="1">Uncharacterized protein</fullName>
    </submittedName>
</protein>
<evidence type="ECO:0000313" key="1">
    <source>
        <dbReference type="EMBL" id="CAA9994070.1"/>
    </source>
</evidence>
<dbReference type="Proteomes" id="UP000479000">
    <property type="component" value="Unassembled WGS sequence"/>
</dbReference>
<accession>A0A6H5FWH9</accession>
<organism evidence="1 3">
    <name type="scientific">Nesidiocoris tenuis</name>
    <dbReference type="NCBI Taxonomy" id="355587"/>
    <lineage>
        <taxon>Eukaryota</taxon>
        <taxon>Metazoa</taxon>
        <taxon>Ecdysozoa</taxon>
        <taxon>Arthropoda</taxon>
        <taxon>Hexapoda</taxon>
        <taxon>Insecta</taxon>
        <taxon>Pterygota</taxon>
        <taxon>Neoptera</taxon>
        <taxon>Paraneoptera</taxon>
        <taxon>Hemiptera</taxon>
        <taxon>Heteroptera</taxon>
        <taxon>Panheteroptera</taxon>
        <taxon>Cimicomorpha</taxon>
        <taxon>Miridae</taxon>
        <taxon>Dicyphina</taxon>
        <taxon>Nesidiocoris</taxon>
    </lineage>
</organism>
<proteinExistence type="predicted"/>
<name>A0A6H5FWH9_9HEMI</name>
<dbReference type="EMBL" id="CADCXU010001650">
    <property type="protein sequence ID" value="CAA9994070.1"/>
    <property type="molecule type" value="Genomic_DNA"/>
</dbReference>
<gene>
    <name evidence="1" type="ORF">NTEN_LOCUS890</name>
    <name evidence="2" type="ORF">NTEN_LOCUS893</name>
</gene>
<dbReference type="AlphaFoldDB" id="A0A6H5FWH9"/>